<evidence type="ECO:0000313" key="2">
    <source>
        <dbReference type="Proteomes" id="UP001178461"/>
    </source>
</evidence>
<accession>A0AA35PQA0</accession>
<sequence length="103" mass="12263">MFQKQFTVSKRAVKILHSGKESPYLNVPNPCFQDRSKQNEKLSFLWKEIFKYVFQESRKISNWLKSHPDFSPNKEFWQGLNVPCPSQLHMNHQTVVILLKNNK</sequence>
<gene>
    <name evidence="1" type="ORF">PODLI_1B030749</name>
</gene>
<keyword evidence="2" id="KW-1185">Reference proteome</keyword>
<proteinExistence type="predicted"/>
<dbReference type="AlphaFoldDB" id="A0AA35PQA0"/>
<reference evidence="1" key="1">
    <citation type="submission" date="2022-12" db="EMBL/GenBank/DDBJ databases">
        <authorList>
            <person name="Alioto T."/>
            <person name="Alioto T."/>
            <person name="Gomez Garrido J."/>
        </authorList>
    </citation>
    <scope>NUCLEOTIDE SEQUENCE</scope>
</reference>
<protein>
    <submittedName>
        <fullName evidence="1">Uncharacterized protein</fullName>
    </submittedName>
</protein>
<organism evidence="1 2">
    <name type="scientific">Podarcis lilfordi</name>
    <name type="common">Lilford's wall lizard</name>
    <dbReference type="NCBI Taxonomy" id="74358"/>
    <lineage>
        <taxon>Eukaryota</taxon>
        <taxon>Metazoa</taxon>
        <taxon>Chordata</taxon>
        <taxon>Craniata</taxon>
        <taxon>Vertebrata</taxon>
        <taxon>Euteleostomi</taxon>
        <taxon>Lepidosauria</taxon>
        <taxon>Squamata</taxon>
        <taxon>Bifurcata</taxon>
        <taxon>Unidentata</taxon>
        <taxon>Episquamata</taxon>
        <taxon>Laterata</taxon>
        <taxon>Lacertibaenia</taxon>
        <taxon>Lacertidae</taxon>
        <taxon>Podarcis</taxon>
    </lineage>
</organism>
<evidence type="ECO:0000313" key="1">
    <source>
        <dbReference type="EMBL" id="CAI5793928.1"/>
    </source>
</evidence>
<dbReference type="Proteomes" id="UP001178461">
    <property type="component" value="Chromosome Z"/>
</dbReference>
<dbReference type="EMBL" id="OX395140">
    <property type="protein sequence ID" value="CAI5793928.1"/>
    <property type="molecule type" value="Genomic_DNA"/>
</dbReference>
<name>A0AA35PQA0_9SAUR</name>